<keyword evidence="7" id="KW-0418">Kinase</keyword>
<dbReference type="STRING" id="1548.CSCA_1466"/>
<dbReference type="EMBL" id="CP009933">
    <property type="protein sequence ID" value="AKA68591.1"/>
    <property type="molecule type" value="Genomic_DNA"/>
</dbReference>
<dbReference type="HOGENOM" id="CLU_045361_2_1_9"/>
<evidence type="ECO:0000256" key="3">
    <source>
        <dbReference type="ARBA" id="ARBA00012095"/>
    </source>
</evidence>
<proteinExistence type="predicted"/>
<name>A0A0E3GQH7_CLOSL</name>
<comment type="function">
    <text evidence="2">Component of the dihydroxyacetone kinase complex, which is responsible for the phosphoenolpyruvate (PEP)-dependent phosphorylation of dihydroxyacetone. DhaM serves as the phosphoryl donor. Is phosphorylated by phosphoenolpyruvate in an EI- and HPr-dependent reaction, and a phosphorelay system on histidine residues finally leads to phosphoryl transfer to DhaL and dihydroxyacetone.</text>
</comment>
<dbReference type="InterPro" id="IPR004701">
    <property type="entry name" value="PTS_EIIA_man-typ"/>
</dbReference>
<dbReference type="SUPFAM" id="SSF53062">
    <property type="entry name" value="PTS system fructose IIA component-like"/>
    <property type="match status" value="1"/>
</dbReference>
<reference evidence="7 8" key="1">
    <citation type="journal article" date="2015" name="J. Biotechnol.">
        <title>Complete genome sequence of a malodorant-producing acetogen, Clostridium scatologenes ATCC 25775(T).</title>
        <authorList>
            <person name="Zhu Z."/>
            <person name="Guo T."/>
            <person name="Zheng H."/>
            <person name="Song T."/>
            <person name="Ouyang P."/>
            <person name="Xie J."/>
        </authorList>
    </citation>
    <scope>NUCLEOTIDE SEQUENCE [LARGE SCALE GENOMIC DNA]</scope>
    <source>
        <strain evidence="7 8">ATCC 25775</strain>
    </source>
</reference>
<evidence type="ECO:0000256" key="4">
    <source>
        <dbReference type="ARBA" id="ARBA00022679"/>
    </source>
</evidence>
<dbReference type="PANTHER" id="PTHR38594">
    <property type="entry name" value="PEP-DEPENDENT DIHYDROXYACETONE KINASE, PHOSPHORYL DONOR SUBUNIT DHAM"/>
    <property type="match status" value="1"/>
</dbReference>
<dbReference type="InterPro" id="IPR012844">
    <property type="entry name" value="DhaM_N"/>
</dbReference>
<dbReference type="RefSeq" id="WP_029160015.1">
    <property type="nucleotide sequence ID" value="NZ_CP009933.1"/>
</dbReference>
<keyword evidence="4" id="KW-0808">Transferase</keyword>
<dbReference type="NCBIfam" id="TIGR02364">
    <property type="entry name" value="dha_pts"/>
    <property type="match status" value="1"/>
</dbReference>
<dbReference type="PROSITE" id="PS51096">
    <property type="entry name" value="PTS_EIIA_TYPE_4"/>
    <property type="match status" value="1"/>
</dbReference>
<organism evidence="7 8">
    <name type="scientific">Clostridium scatologenes</name>
    <dbReference type="NCBI Taxonomy" id="1548"/>
    <lineage>
        <taxon>Bacteria</taxon>
        <taxon>Bacillati</taxon>
        <taxon>Bacillota</taxon>
        <taxon>Clostridia</taxon>
        <taxon>Eubacteriales</taxon>
        <taxon>Clostridiaceae</taxon>
        <taxon>Clostridium</taxon>
    </lineage>
</organism>
<dbReference type="Proteomes" id="UP000033115">
    <property type="component" value="Chromosome"/>
</dbReference>
<dbReference type="GO" id="GO:0019563">
    <property type="term" value="P:glycerol catabolic process"/>
    <property type="evidence" value="ECO:0007669"/>
    <property type="project" value="InterPro"/>
</dbReference>
<sequence length="129" mass="13672">MVGIVIVSHSEKIAEGVKALALQMAEEVPMAAAGGTSDGRIGTDMEKISNAINEVYSEDGVLILFDLGSAFMNAEMAVDFLPDDMKEKVEIIDAALVEGAVTAAVESSINKSRENIKKSLKSISINKMP</sequence>
<keyword evidence="8" id="KW-1185">Reference proteome</keyword>
<evidence type="ECO:0000259" key="6">
    <source>
        <dbReference type="PROSITE" id="PS51096"/>
    </source>
</evidence>
<evidence type="ECO:0000313" key="7">
    <source>
        <dbReference type="EMBL" id="AKA68591.1"/>
    </source>
</evidence>
<dbReference type="GO" id="GO:0047324">
    <property type="term" value="F:phosphoenolpyruvate-glycerone phosphotransferase activity"/>
    <property type="evidence" value="ECO:0007669"/>
    <property type="project" value="UniProtKB-EC"/>
</dbReference>
<dbReference type="Pfam" id="PF03610">
    <property type="entry name" value="EIIA-man"/>
    <property type="match status" value="1"/>
</dbReference>
<evidence type="ECO:0000256" key="2">
    <source>
        <dbReference type="ARBA" id="ARBA00002788"/>
    </source>
</evidence>
<evidence type="ECO:0000256" key="1">
    <source>
        <dbReference type="ARBA" id="ARBA00001113"/>
    </source>
</evidence>
<accession>A0A0E3GQH7</accession>
<dbReference type="GO" id="GO:0016020">
    <property type="term" value="C:membrane"/>
    <property type="evidence" value="ECO:0007669"/>
    <property type="project" value="InterPro"/>
</dbReference>
<protein>
    <recommendedName>
        <fullName evidence="3">phosphoenolpyruvate--glycerone phosphotransferase</fullName>
        <ecNumber evidence="3">2.7.1.121</ecNumber>
    </recommendedName>
</protein>
<dbReference type="AlphaFoldDB" id="A0A0E3GQH7"/>
<dbReference type="KEGG" id="csq:CSCA_1466"/>
<dbReference type="Gene3D" id="3.40.50.510">
    <property type="entry name" value="Phosphotransferase system, mannose-type IIA component"/>
    <property type="match status" value="1"/>
</dbReference>
<comment type="catalytic activity">
    <reaction evidence="1">
        <text>dihydroxyacetone + phosphoenolpyruvate = dihydroxyacetone phosphate + pyruvate</text>
        <dbReference type="Rhea" id="RHEA:18381"/>
        <dbReference type="ChEBI" id="CHEBI:15361"/>
        <dbReference type="ChEBI" id="CHEBI:16016"/>
        <dbReference type="ChEBI" id="CHEBI:57642"/>
        <dbReference type="ChEBI" id="CHEBI:58702"/>
        <dbReference type="EC" id="2.7.1.121"/>
    </reaction>
</comment>
<dbReference type="PANTHER" id="PTHR38594:SF1">
    <property type="entry name" value="PEP-DEPENDENT DIHYDROXYACETONE KINASE, PHOSPHORYL DONOR SUBUNIT DHAM"/>
    <property type="match status" value="1"/>
</dbReference>
<evidence type="ECO:0000313" key="8">
    <source>
        <dbReference type="Proteomes" id="UP000033115"/>
    </source>
</evidence>
<dbReference type="EC" id="2.7.1.121" evidence="3"/>
<feature type="domain" description="PTS EIIA type-4" evidence="6">
    <location>
        <begin position="1"/>
        <end position="128"/>
    </location>
</feature>
<gene>
    <name evidence="7" type="ORF">CSCA_1466</name>
</gene>
<evidence type="ECO:0000256" key="5">
    <source>
        <dbReference type="ARBA" id="ARBA00046577"/>
    </source>
</evidence>
<comment type="subunit">
    <text evidence="5">Homodimer. The dihydroxyacetone kinase complex is composed of a homodimer of DhaM, a homodimer of DhaK and the subunit DhaL.</text>
</comment>
<dbReference type="GO" id="GO:0009401">
    <property type="term" value="P:phosphoenolpyruvate-dependent sugar phosphotransferase system"/>
    <property type="evidence" value="ECO:0007669"/>
    <property type="project" value="InterPro"/>
</dbReference>
<dbReference type="InterPro" id="IPR039643">
    <property type="entry name" value="DhaM"/>
</dbReference>
<dbReference type="InterPro" id="IPR036662">
    <property type="entry name" value="PTS_EIIA_man-typ_sf"/>
</dbReference>